<evidence type="ECO:0000313" key="4">
    <source>
        <dbReference type="Proteomes" id="UP000029725"/>
    </source>
</evidence>
<comment type="similarity">
    <text evidence="1">Belongs to the universal ribosomal protein uL30 family.</text>
</comment>
<evidence type="ECO:0000259" key="2">
    <source>
        <dbReference type="Pfam" id="PF00327"/>
    </source>
</evidence>
<dbReference type="VEuPathDB" id="MicrosporidiaDB:DI09_338p10"/>
<evidence type="ECO:0000256" key="1">
    <source>
        <dbReference type="ARBA" id="ARBA00007594"/>
    </source>
</evidence>
<dbReference type="InterPro" id="IPR016082">
    <property type="entry name" value="Ribosomal_uL30_ferredoxin-like"/>
</dbReference>
<dbReference type="RefSeq" id="XP_013237944.1">
    <property type="nucleotide sequence ID" value="XM_013382490.1"/>
</dbReference>
<comment type="caution">
    <text evidence="3">The sequence shown here is derived from an EMBL/GenBank/DDBJ whole genome shotgun (WGS) entry which is preliminary data.</text>
</comment>
<dbReference type="HOGENOM" id="CLU_2298331_0_0_1"/>
<dbReference type="InterPro" id="IPR036919">
    <property type="entry name" value="Ribo_uL30_ferredoxin-like_sf"/>
</dbReference>
<feature type="domain" description="Large ribosomal subunit protein uL30-like ferredoxin-like fold" evidence="2">
    <location>
        <begin position="17"/>
        <end position="66"/>
    </location>
</feature>
<dbReference type="EMBL" id="JMKJ01000264">
    <property type="protein sequence ID" value="KGG51508.1"/>
    <property type="molecule type" value="Genomic_DNA"/>
</dbReference>
<dbReference type="Pfam" id="PF00327">
    <property type="entry name" value="Ribosomal_L30"/>
    <property type="match status" value="1"/>
</dbReference>
<dbReference type="AlphaFoldDB" id="A0A098VR39"/>
<dbReference type="GeneID" id="25259605"/>
<dbReference type="Proteomes" id="UP000029725">
    <property type="component" value="Unassembled WGS sequence"/>
</dbReference>
<accession>A0A098VR39</accession>
<protein>
    <recommendedName>
        <fullName evidence="2">Large ribosomal subunit protein uL30-like ferredoxin-like fold domain-containing protein</fullName>
    </recommendedName>
</protein>
<dbReference type="Gene3D" id="3.30.1390.20">
    <property type="entry name" value="Ribosomal protein L30, ferredoxin-like fold domain"/>
    <property type="match status" value="1"/>
</dbReference>
<gene>
    <name evidence="3" type="ORF">DI09_338p10</name>
</gene>
<evidence type="ECO:0000313" key="3">
    <source>
        <dbReference type="EMBL" id="KGG51508.1"/>
    </source>
</evidence>
<dbReference type="OrthoDB" id="509901at2759"/>
<organism evidence="3 4">
    <name type="scientific">Mitosporidium daphniae</name>
    <dbReference type="NCBI Taxonomy" id="1485682"/>
    <lineage>
        <taxon>Eukaryota</taxon>
        <taxon>Fungi</taxon>
        <taxon>Fungi incertae sedis</taxon>
        <taxon>Microsporidia</taxon>
        <taxon>Mitosporidium</taxon>
    </lineage>
</organism>
<reference evidence="3 4" key="1">
    <citation type="submission" date="2014-04" db="EMBL/GenBank/DDBJ databases">
        <title>A new species of microsporidia sheds light on the evolution of extreme parasitism.</title>
        <authorList>
            <person name="Haag K.L."/>
            <person name="James T.Y."/>
            <person name="Larsson R."/>
            <person name="Schaer T.M."/>
            <person name="Refardt D."/>
            <person name="Pombert J.-F."/>
            <person name="Ebert D."/>
        </authorList>
    </citation>
    <scope>NUCLEOTIDE SEQUENCE [LARGE SCALE GENOMIC DNA]</scope>
    <source>
        <strain evidence="3 4">UGP3</strain>
        <tissue evidence="3">Spores</tissue>
    </source>
</reference>
<feature type="non-terminal residue" evidence="3">
    <location>
        <position position="102"/>
    </location>
</feature>
<dbReference type="SUPFAM" id="SSF55129">
    <property type="entry name" value="Ribosomal protein L30p/L7e"/>
    <property type="match status" value="1"/>
</dbReference>
<keyword evidence="4" id="KW-1185">Reference proteome</keyword>
<name>A0A098VR39_9MICR</name>
<proteinExistence type="inferred from homology"/>
<sequence>MGAYIDKAVLAAKKLFVVTRHRSYVGLPKDIKDACVVLGLKHTHHSSLLIPSPYVVGNLAKIRNLIRIEYIDKGPFPKETLRFWMNGLGQRAPLGYYIETKG</sequence>
<dbReference type="CDD" id="cd00355">
    <property type="entry name" value="Ribosomal_L30_like"/>
    <property type="match status" value="1"/>
</dbReference>